<dbReference type="AlphaFoldDB" id="A0A5C5ZZ71"/>
<feature type="domain" description="Mce/MlaD" evidence="8">
    <location>
        <begin position="138"/>
        <end position="198"/>
    </location>
</feature>
<dbReference type="Pfam" id="PF02470">
    <property type="entry name" value="MlaD"/>
    <property type="match status" value="2"/>
</dbReference>
<gene>
    <name evidence="9" type="primary">pqiB</name>
    <name evidence="9" type="ORF">Pla100_47950</name>
</gene>
<dbReference type="PANTHER" id="PTHR30462">
    <property type="entry name" value="INTERMEMBRANE TRANSPORT PROTEIN PQIB-RELATED"/>
    <property type="match status" value="1"/>
</dbReference>
<evidence type="ECO:0000259" key="8">
    <source>
        <dbReference type="Pfam" id="PF02470"/>
    </source>
</evidence>
<evidence type="ECO:0000256" key="2">
    <source>
        <dbReference type="ARBA" id="ARBA00022475"/>
    </source>
</evidence>
<keyword evidence="2" id="KW-1003">Cell membrane</keyword>
<dbReference type="Proteomes" id="UP000316213">
    <property type="component" value="Unassembled WGS sequence"/>
</dbReference>
<evidence type="ECO:0000256" key="4">
    <source>
        <dbReference type="ARBA" id="ARBA00022692"/>
    </source>
</evidence>
<keyword evidence="6" id="KW-0472">Membrane</keyword>
<reference evidence="9 10" key="1">
    <citation type="submission" date="2019-02" db="EMBL/GenBank/DDBJ databases">
        <title>Deep-cultivation of Planctomycetes and their phenomic and genomic characterization uncovers novel biology.</title>
        <authorList>
            <person name="Wiegand S."/>
            <person name="Jogler M."/>
            <person name="Boedeker C."/>
            <person name="Pinto D."/>
            <person name="Vollmers J."/>
            <person name="Rivas-Marin E."/>
            <person name="Kohn T."/>
            <person name="Peeters S.H."/>
            <person name="Heuer A."/>
            <person name="Rast P."/>
            <person name="Oberbeckmann S."/>
            <person name="Bunk B."/>
            <person name="Jeske O."/>
            <person name="Meyerdierks A."/>
            <person name="Storesund J.E."/>
            <person name="Kallscheuer N."/>
            <person name="Luecker S."/>
            <person name="Lage O.M."/>
            <person name="Pohl T."/>
            <person name="Merkel B.J."/>
            <person name="Hornburger P."/>
            <person name="Mueller R.-W."/>
            <person name="Bruemmer F."/>
            <person name="Labrenz M."/>
            <person name="Spormann A.M."/>
            <person name="Op Den Camp H."/>
            <person name="Overmann J."/>
            <person name="Amann R."/>
            <person name="Jetten M.S.M."/>
            <person name="Mascher T."/>
            <person name="Medema M.H."/>
            <person name="Devos D.P."/>
            <person name="Kaster A.-K."/>
            <person name="Ovreas L."/>
            <person name="Rohde M."/>
            <person name="Galperin M.Y."/>
            <person name="Jogler C."/>
        </authorList>
    </citation>
    <scope>NUCLEOTIDE SEQUENCE [LARGE SCALE GENOMIC DNA]</scope>
    <source>
        <strain evidence="9 10">Pla100</strain>
    </source>
</reference>
<keyword evidence="3" id="KW-0997">Cell inner membrane</keyword>
<sequence>MWWLAVVCLILAIGLTWASMDSPGREITIRFDQGHGLAEGDSIRHRGIEIGRVQSVQLMPDLSGIEVVAVLERHAKEIARRGSRFWIVHPQVDFGGVRGLETAIGAKYIRVLPGDGPEVVDRFDGMSVAPPDGAEQAGVEVVLRGEDRYGLSAGSPVTFRGVEVGRVLSSSLSPDAKYVDTIVQIVSPHDRLVSSDTKFWKTSGIDIAVSLKGVELSAQSLATVLRGGVAFATPGNRTIRTDSTKLAEGFVFELHEKADPQWLDSQAAINVLSEPIPTPIAVRASWSEKTFGFNRKRIEHASALVIEGEHQDELVFPCDLIKLQDSGEKVSFDLSLVIDPMSSPESQVSLIPTLQGREVPVSDCLVTRIAIDDLSIERSASSEIVKQRVSRKRLRSPDQIEDCFVVRYAQSNATPSSSTRSSSAKGPSSPSGDGSQTVLLEMIGSQDLRAGEGFWRCSTTRLSRDLWHGAPVISAKDEKCIGMLVVDAGEVRIAIW</sequence>
<feature type="region of interest" description="Disordered" evidence="7">
    <location>
        <begin position="413"/>
        <end position="436"/>
    </location>
</feature>
<name>A0A5C5ZZ71_9BACT</name>
<feature type="domain" description="Mce/MlaD" evidence="8">
    <location>
        <begin position="24"/>
        <end position="114"/>
    </location>
</feature>
<keyword evidence="10" id="KW-1185">Reference proteome</keyword>
<comment type="subcellular location">
    <subcellularLocation>
        <location evidence="1">Cell inner membrane</location>
    </subcellularLocation>
</comment>
<protein>
    <submittedName>
        <fullName evidence="9">Paraquat-inducible protein B</fullName>
    </submittedName>
</protein>
<evidence type="ECO:0000256" key="5">
    <source>
        <dbReference type="ARBA" id="ARBA00022989"/>
    </source>
</evidence>
<accession>A0A5C5ZZ71</accession>
<evidence type="ECO:0000313" key="9">
    <source>
        <dbReference type="EMBL" id="TWT92258.1"/>
    </source>
</evidence>
<proteinExistence type="predicted"/>
<organism evidence="9 10">
    <name type="scientific">Neorhodopirellula pilleata</name>
    <dbReference type="NCBI Taxonomy" id="2714738"/>
    <lineage>
        <taxon>Bacteria</taxon>
        <taxon>Pseudomonadati</taxon>
        <taxon>Planctomycetota</taxon>
        <taxon>Planctomycetia</taxon>
        <taxon>Pirellulales</taxon>
        <taxon>Pirellulaceae</taxon>
        <taxon>Neorhodopirellula</taxon>
    </lineage>
</organism>
<dbReference type="InterPro" id="IPR003399">
    <property type="entry name" value="Mce/MlaD"/>
</dbReference>
<evidence type="ECO:0000313" key="10">
    <source>
        <dbReference type="Proteomes" id="UP000316213"/>
    </source>
</evidence>
<keyword evidence="4" id="KW-0812">Transmembrane</keyword>
<dbReference type="PANTHER" id="PTHR30462:SF0">
    <property type="entry name" value="INTERMEMBRANE TRANSPORT PROTEIN YEBT"/>
    <property type="match status" value="1"/>
</dbReference>
<evidence type="ECO:0000256" key="6">
    <source>
        <dbReference type="ARBA" id="ARBA00023136"/>
    </source>
</evidence>
<dbReference type="InterPro" id="IPR051800">
    <property type="entry name" value="PqiA-PqiB_transport"/>
</dbReference>
<feature type="compositionally biased region" description="Low complexity" evidence="7">
    <location>
        <begin position="415"/>
        <end position="435"/>
    </location>
</feature>
<dbReference type="GO" id="GO:0005886">
    <property type="term" value="C:plasma membrane"/>
    <property type="evidence" value="ECO:0007669"/>
    <property type="project" value="UniProtKB-SubCell"/>
</dbReference>
<comment type="caution">
    <text evidence="9">The sequence shown here is derived from an EMBL/GenBank/DDBJ whole genome shotgun (WGS) entry which is preliminary data.</text>
</comment>
<evidence type="ECO:0000256" key="3">
    <source>
        <dbReference type="ARBA" id="ARBA00022519"/>
    </source>
</evidence>
<dbReference type="EMBL" id="SJPM01000012">
    <property type="protein sequence ID" value="TWT92258.1"/>
    <property type="molecule type" value="Genomic_DNA"/>
</dbReference>
<evidence type="ECO:0000256" key="1">
    <source>
        <dbReference type="ARBA" id="ARBA00004533"/>
    </source>
</evidence>
<evidence type="ECO:0000256" key="7">
    <source>
        <dbReference type="SAM" id="MobiDB-lite"/>
    </source>
</evidence>
<keyword evidence="5" id="KW-1133">Transmembrane helix</keyword>